<name>A0A1S2TSU1_9GAMM</name>
<dbReference type="EMBL" id="AP024613">
    <property type="protein sequence ID" value="BCV44173.1"/>
    <property type="molecule type" value="Genomic_DNA"/>
</dbReference>
<proteinExistence type="predicted"/>
<protein>
    <submittedName>
        <fullName evidence="1">Uncharacterized protein</fullName>
    </submittedName>
</protein>
<evidence type="ECO:0000313" key="2">
    <source>
        <dbReference type="Proteomes" id="UP000825078"/>
    </source>
</evidence>
<accession>A0A1S2TSU1</accession>
<dbReference type="Proteomes" id="UP000825078">
    <property type="component" value="Chromosome"/>
</dbReference>
<dbReference type="AlphaFoldDB" id="A0A1S2TSU1"/>
<evidence type="ECO:0000313" key="1">
    <source>
        <dbReference type="EMBL" id="BCV44173.1"/>
    </source>
</evidence>
<reference evidence="1" key="1">
    <citation type="submission" date="2021-05" db="EMBL/GenBank/DDBJ databases">
        <title>Molecular characterization for Shewanella algae harboring chromosomal blaOXA-55-like strains isolated from clinical and environment sample.</title>
        <authorList>
            <person name="Ohama Y."/>
            <person name="Aoki K."/>
            <person name="Harada S."/>
            <person name="Moriya K."/>
            <person name="Ishii Y."/>
            <person name="Tateda K."/>
        </authorList>
    </citation>
    <scope>NUCLEOTIDE SEQUENCE</scope>
    <source>
        <strain evidence="1">TUM17379</strain>
    </source>
</reference>
<sequence length="78" mass="8292">MTAQSADFSNINQSSAQSFKAQKNLIKQLLAGKKVPCPKCQQALSATLPPAKSTSELASIRCPKGCTDIELETELPGK</sequence>
<organism evidence="1 2">
    <name type="scientific">Shewanella algae</name>
    <dbReference type="NCBI Taxonomy" id="38313"/>
    <lineage>
        <taxon>Bacteria</taxon>
        <taxon>Pseudomonadati</taxon>
        <taxon>Pseudomonadota</taxon>
        <taxon>Gammaproteobacteria</taxon>
        <taxon>Alteromonadales</taxon>
        <taxon>Shewanellaceae</taxon>
        <taxon>Shewanella</taxon>
    </lineage>
</organism>
<dbReference type="OrthoDB" id="6387849at2"/>
<gene>
    <name evidence="1" type="ORF">TUM17379_11910</name>
</gene>
<dbReference type="GeneID" id="93808239"/>
<dbReference type="RefSeq" id="WP_025011415.1">
    <property type="nucleotide sequence ID" value="NZ_AP024610.1"/>
</dbReference>